<reference evidence="2 3" key="1">
    <citation type="journal article" date="2014" name="Agronomy (Basel)">
        <title>A Draft Genome Sequence for Ensete ventricosum, the Drought-Tolerant Tree Against Hunger.</title>
        <authorList>
            <person name="Harrison J."/>
            <person name="Moore K.A."/>
            <person name="Paszkiewicz K."/>
            <person name="Jones T."/>
            <person name="Grant M."/>
            <person name="Ambacheew D."/>
            <person name="Muzemil S."/>
            <person name="Studholme D.J."/>
        </authorList>
    </citation>
    <scope>NUCLEOTIDE SEQUENCE [LARGE SCALE GENOMIC DNA]</scope>
</reference>
<evidence type="ECO:0000313" key="3">
    <source>
        <dbReference type="Proteomes" id="UP000287651"/>
    </source>
</evidence>
<keyword evidence="1" id="KW-0812">Transmembrane</keyword>
<dbReference type="Proteomes" id="UP000287651">
    <property type="component" value="Unassembled WGS sequence"/>
</dbReference>
<dbReference type="Pfam" id="PF12056">
    <property type="entry name" value="DUF3537"/>
    <property type="match status" value="1"/>
</dbReference>
<dbReference type="EMBL" id="AMZH03016549">
    <property type="protein sequence ID" value="RRT44307.1"/>
    <property type="molecule type" value="Genomic_DNA"/>
</dbReference>
<accession>A0A426XXN6</accession>
<keyword evidence="1" id="KW-0472">Membrane</keyword>
<gene>
    <name evidence="2" type="ORF">B296_00038917</name>
</gene>
<proteinExistence type="predicted"/>
<dbReference type="InterPro" id="IPR021924">
    <property type="entry name" value="DUF3537"/>
</dbReference>
<keyword evidence="1" id="KW-1133">Transmembrane helix</keyword>
<dbReference type="AlphaFoldDB" id="A0A426XXN6"/>
<evidence type="ECO:0000256" key="1">
    <source>
        <dbReference type="SAM" id="Phobius"/>
    </source>
</evidence>
<sequence>MILQVSRFKWKFKEDDLTHIHPPDISTDEEVQVQLMIAWDRRIAMHHRPNTTTTDGQIQDNVGPQDHCAPTVDTTRKLQEELQTRTQSSWSLNLEDKADLKRAASGKSIESALRIFKKEIGETKGDQFILPLLFFLVPPLTISCLSRAGDKLRSFQSCLRWMCINQTDARHAMVSRSLFLLSIFVPTASHFVLSYAPPIVPTT</sequence>
<protein>
    <submittedName>
        <fullName evidence="2">Uncharacterized protein</fullName>
    </submittedName>
</protein>
<evidence type="ECO:0000313" key="2">
    <source>
        <dbReference type="EMBL" id="RRT44307.1"/>
    </source>
</evidence>
<organism evidence="2 3">
    <name type="scientific">Ensete ventricosum</name>
    <name type="common">Abyssinian banana</name>
    <name type="synonym">Musa ensete</name>
    <dbReference type="NCBI Taxonomy" id="4639"/>
    <lineage>
        <taxon>Eukaryota</taxon>
        <taxon>Viridiplantae</taxon>
        <taxon>Streptophyta</taxon>
        <taxon>Embryophyta</taxon>
        <taxon>Tracheophyta</taxon>
        <taxon>Spermatophyta</taxon>
        <taxon>Magnoliopsida</taxon>
        <taxon>Liliopsida</taxon>
        <taxon>Zingiberales</taxon>
        <taxon>Musaceae</taxon>
        <taxon>Ensete</taxon>
    </lineage>
</organism>
<name>A0A426XXN6_ENSVE</name>
<comment type="caution">
    <text evidence="2">The sequence shown here is derived from an EMBL/GenBank/DDBJ whole genome shotgun (WGS) entry which is preliminary data.</text>
</comment>
<feature type="transmembrane region" description="Helical" evidence="1">
    <location>
        <begin position="178"/>
        <end position="196"/>
    </location>
</feature>